<dbReference type="AlphaFoldDB" id="A0A6G4WP03"/>
<evidence type="ECO:0000313" key="3">
    <source>
        <dbReference type="EMBL" id="NGO55797.1"/>
    </source>
</evidence>
<name>A0A6G4WP03_9HYPH</name>
<feature type="transmembrane region" description="Helical" evidence="1">
    <location>
        <begin position="46"/>
        <end position="69"/>
    </location>
</feature>
<feature type="transmembrane region" description="Helical" evidence="1">
    <location>
        <begin position="199"/>
        <end position="220"/>
    </location>
</feature>
<feature type="transmembrane region" description="Helical" evidence="1">
    <location>
        <begin position="107"/>
        <end position="136"/>
    </location>
</feature>
<dbReference type="RefSeq" id="WP_165034141.1">
    <property type="nucleotide sequence ID" value="NZ_JAAKZF010000133.1"/>
</dbReference>
<feature type="transmembrane region" description="Helical" evidence="1">
    <location>
        <begin position="359"/>
        <end position="379"/>
    </location>
</feature>
<protein>
    <submittedName>
        <fullName evidence="3">Tripartite tricarboxylate transporter permease</fullName>
    </submittedName>
</protein>
<evidence type="ECO:0000259" key="2">
    <source>
        <dbReference type="Pfam" id="PF01970"/>
    </source>
</evidence>
<feature type="transmembrane region" description="Helical" evidence="1">
    <location>
        <begin position="414"/>
        <end position="431"/>
    </location>
</feature>
<dbReference type="InterPro" id="IPR002823">
    <property type="entry name" value="DUF112_TM"/>
</dbReference>
<dbReference type="PANTHER" id="PTHR35342">
    <property type="entry name" value="TRICARBOXYLIC TRANSPORT PROTEIN"/>
    <property type="match status" value="1"/>
</dbReference>
<keyword evidence="1" id="KW-0812">Transmembrane</keyword>
<evidence type="ECO:0000313" key="4">
    <source>
        <dbReference type="Proteomes" id="UP001642900"/>
    </source>
</evidence>
<comment type="caution">
    <text evidence="3">The sequence shown here is derived from an EMBL/GenBank/DDBJ whole genome shotgun (WGS) entry which is preliminary data.</text>
</comment>
<organism evidence="3 4">
    <name type="scientific">Allomesorhizobium camelthorni</name>
    <dbReference type="NCBI Taxonomy" id="475069"/>
    <lineage>
        <taxon>Bacteria</taxon>
        <taxon>Pseudomonadati</taxon>
        <taxon>Pseudomonadota</taxon>
        <taxon>Alphaproteobacteria</taxon>
        <taxon>Hyphomicrobiales</taxon>
        <taxon>Phyllobacteriaceae</taxon>
        <taxon>Allomesorhizobium</taxon>
    </lineage>
</organism>
<feature type="domain" description="DUF112" evidence="2">
    <location>
        <begin position="21"/>
        <end position="442"/>
    </location>
</feature>
<evidence type="ECO:0000256" key="1">
    <source>
        <dbReference type="SAM" id="Phobius"/>
    </source>
</evidence>
<gene>
    <name evidence="3" type="ORF">G6N73_33120</name>
</gene>
<feature type="transmembrane region" description="Helical" evidence="1">
    <location>
        <begin position="324"/>
        <end position="347"/>
    </location>
</feature>
<accession>A0A6G4WP03</accession>
<keyword evidence="1" id="KW-1133">Transmembrane helix</keyword>
<dbReference type="Proteomes" id="UP001642900">
    <property type="component" value="Unassembled WGS sequence"/>
</dbReference>
<reference evidence="3 4" key="1">
    <citation type="submission" date="2020-02" db="EMBL/GenBank/DDBJ databases">
        <title>Genome sequence of strain CCNWXJ40-4.</title>
        <authorList>
            <person name="Gao J."/>
            <person name="Sun J."/>
        </authorList>
    </citation>
    <scope>NUCLEOTIDE SEQUENCE [LARGE SCALE GENOMIC DNA]</scope>
    <source>
        <strain evidence="3 4">CCNWXJ 40-4</strain>
    </source>
</reference>
<keyword evidence="1" id="KW-0472">Membrane</keyword>
<dbReference type="PANTHER" id="PTHR35342:SF1">
    <property type="entry name" value="BLR4373 PROTEIN"/>
    <property type="match status" value="1"/>
</dbReference>
<dbReference type="Pfam" id="PF01970">
    <property type="entry name" value="TctA"/>
    <property type="match status" value="1"/>
</dbReference>
<feature type="transmembrane region" description="Helical" evidence="1">
    <location>
        <begin position="20"/>
        <end position="39"/>
    </location>
</feature>
<feature type="transmembrane region" description="Helical" evidence="1">
    <location>
        <begin position="142"/>
        <end position="161"/>
    </location>
</feature>
<keyword evidence="4" id="KW-1185">Reference proteome</keyword>
<feature type="transmembrane region" description="Helical" evidence="1">
    <location>
        <begin position="168"/>
        <end position="187"/>
    </location>
</feature>
<feature type="transmembrane region" description="Helical" evidence="1">
    <location>
        <begin position="391"/>
        <end position="408"/>
    </location>
</feature>
<proteinExistence type="predicted"/>
<feature type="transmembrane region" description="Helical" evidence="1">
    <location>
        <begin position="475"/>
        <end position="495"/>
    </location>
</feature>
<sequence length="508" mass="53943">MEAFDLLMTGFDTLLTPTRIGFMMLGIILGLLVGVLPGVGGTTGVAILLPVTVFFEPVSALVMLAGIYWGSMYGGLITSILFGVPGNPWSVAVMFDGRPLAKQGKAGLAMSTGFWVSFFGAIIASVLFTFFAVPFAEMALRFGPPEMFAVLMIAFGTFIGMGGSPGKALIMIAAGFLLSTVGLDVVTGQPRLTFGTIELMRGFHFVPITIGLFGIGEVLANAAERYKVQIEDVTRAAKLGMHDITAGARAVFSNIGLASSSAVLGFITGILPGAGATPASFMAYGFAQKISKHPEKFGKGAIEGVIAPEAANNAAGTGAILPMLVLGIPGSPTAAILMAGVFMWGFIPGPRLFTEQPEFVWSFIASLYLANIAALLICLTATPLLAMMLRTPYAIMAPLIVVLSLIGAYAIQNAFLDVWLAVIFGVIGFILRRMDYPLAPLIVALVLGFSTEEALRQSLIMSDGSMAIFFQRPLSAPIMVVALLLFMLPLFRMFLRRYRRRQQASTGE</sequence>
<feature type="transmembrane region" description="Helical" evidence="1">
    <location>
        <begin position="75"/>
        <end position="95"/>
    </location>
</feature>
<dbReference type="EMBL" id="JAAKZF010000133">
    <property type="protein sequence ID" value="NGO55797.1"/>
    <property type="molecule type" value="Genomic_DNA"/>
</dbReference>